<keyword evidence="2" id="KW-1185">Reference proteome</keyword>
<dbReference type="Gene3D" id="3.40.630.30">
    <property type="match status" value="1"/>
</dbReference>
<accession>A0A1G9WEZ2</accession>
<evidence type="ECO:0000313" key="1">
    <source>
        <dbReference type="EMBL" id="SDM83059.1"/>
    </source>
</evidence>
<organism evidence="1 2">
    <name type="scientific">Allokutzneria albata</name>
    <name type="common">Kibdelosporangium albatum</name>
    <dbReference type="NCBI Taxonomy" id="211114"/>
    <lineage>
        <taxon>Bacteria</taxon>
        <taxon>Bacillati</taxon>
        <taxon>Actinomycetota</taxon>
        <taxon>Actinomycetes</taxon>
        <taxon>Pseudonocardiales</taxon>
        <taxon>Pseudonocardiaceae</taxon>
        <taxon>Allokutzneria</taxon>
    </lineage>
</organism>
<protein>
    <submittedName>
        <fullName evidence="1">Uncharacterized protein</fullName>
    </submittedName>
</protein>
<dbReference type="AlphaFoldDB" id="A0A1G9WEZ2"/>
<sequence>MLVDHFPLVELRLTTPRLELRLPSPEELATLADAARRRHPRPGRHAPHCGLGIPVTTHGLAPCLPLLGITSA</sequence>
<evidence type="ECO:0000313" key="2">
    <source>
        <dbReference type="Proteomes" id="UP000183376"/>
    </source>
</evidence>
<name>A0A1G9WEZ2_ALLAB</name>
<reference evidence="1 2" key="1">
    <citation type="submission" date="2016-10" db="EMBL/GenBank/DDBJ databases">
        <authorList>
            <person name="de Groot N.N."/>
        </authorList>
    </citation>
    <scope>NUCLEOTIDE SEQUENCE [LARGE SCALE GENOMIC DNA]</scope>
    <source>
        <strain evidence="1 2">DSM 44149</strain>
    </source>
</reference>
<dbReference type="EMBL" id="LT629701">
    <property type="protein sequence ID" value="SDM83059.1"/>
    <property type="molecule type" value="Genomic_DNA"/>
</dbReference>
<proteinExistence type="predicted"/>
<dbReference type="Proteomes" id="UP000183376">
    <property type="component" value="Chromosome I"/>
</dbReference>
<gene>
    <name evidence="1" type="ORF">SAMN04489726_3572</name>
</gene>
<dbReference type="RefSeq" id="WP_156050954.1">
    <property type="nucleotide sequence ID" value="NZ_JOEF01000008.1"/>
</dbReference>
<dbReference type="STRING" id="211114.SAMN04489726_3572"/>